<evidence type="ECO:0000256" key="13">
    <source>
        <dbReference type="SAM" id="MobiDB-lite"/>
    </source>
</evidence>
<keyword evidence="16" id="KW-1185">Reference proteome</keyword>
<feature type="compositionally biased region" description="Acidic residues" evidence="13">
    <location>
        <begin position="136"/>
        <end position="151"/>
    </location>
</feature>
<feature type="region of interest" description="Disordered" evidence="13">
    <location>
        <begin position="1"/>
        <end position="282"/>
    </location>
</feature>
<dbReference type="InterPro" id="IPR036388">
    <property type="entry name" value="WH-like_DNA-bd_sf"/>
</dbReference>
<evidence type="ECO:0000256" key="7">
    <source>
        <dbReference type="ARBA" id="ARBA00022833"/>
    </source>
</evidence>
<feature type="compositionally biased region" description="Acidic residues" evidence="13">
    <location>
        <begin position="862"/>
        <end position="883"/>
    </location>
</feature>
<keyword evidence="9" id="KW-0007">Acetylation</keyword>
<evidence type="ECO:0000313" key="16">
    <source>
        <dbReference type="Proteomes" id="UP001583177"/>
    </source>
</evidence>
<feature type="compositionally biased region" description="Low complexity" evidence="13">
    <location>
        <begin position="350"/>
        <end position="360"/>
    </location>
</feature>
<dbReference type="Pfam" id="PF01853">
    <property type="entry name" value="MOZ_SAS"/>
    <property type="match status" value="1"/>
</dbReference>
<dbReference type="InterPro" id="IPR040706">
    <property type="entry name" value="Zf-MYST"/>
</dbReference>
<dbReference type="Gene3D" id="1.10.10.10">
    <property type="entry name" value="Winged helix-like DNA-binding domain superfamily/Winged helix DNA-binding domain"/>
    <property type="match status" value="1"/>
</dbReference>
<dbReference type="SUPFAM" id="SSF55729">
    <property type="entry name" value="Acyl-CoA N-acyltransferases (Nat)"/>
    <property type="match status" value="1"/>
</dbReference>
<feature type="compositionally biased region" description="Basic and acidic residues" evidence="13">
    <location>
        <begin position="956"/>
        <end position="971"/>
    </location>
</feature>
<evidence type="ECO:0000256" key="2">
    <source>
        <dbReference type="ARBA" id="ARBA00010107"/>
    </source>
</evidence>
<feature type="compositionally biased region" description="Acidic residues" evidence="13">
    <location>
        <begin position="194"/>
        <end position="203"/>
    </location>
</feature>
<evidence type="ECO:0000256" key="4">
    <source>
        <dbReference type="ARBA" id="ARBA00022679"/>
    </source>
</evidence>
<dbReference type="PANTHER" id="PTHR10615:SF161">
    <property type="entry name" value="HISTONE ACETYLTRANSFERASE KAT7"/>
    <property type="match status" value="1"/>
</dbReference>
<comment type="function">
    <text evidence="11">Catalytic component of the NuA4 histone acetyltransferase (HAT) complex which is involved in epigenetic transcriptional activation of selected genes principally by acetylation of nucleosomal histones H4, H3, H2B, H2A and H2A variant H2A.Z. Acetylates histone H4 to form H4K5ac, H4K8ac, H4K12ac and H4K16ac, histone H3 to form H3K14ac, and histone H2A to form H2AK4ac and H2AK7ac. The NuA4 complex is involved in the DNA damage response and is required for chromosome segregation. The NuA4 complex plays a direct role in repair of DNA double-strand breaks (DSBs) through homologous recombination. Recruitment to promoters depends on H3K4me. Also acetylates non-histone proteins. In addition to protein acetyltransferase, can use different acyl-CoA substrates, such as 2-hydroxyisobutanoyl-CoA (2-hydroxyisobutyryl-CoA) or (2E)-butenoyl-CoA (crotonyl-CoA), and is able to mediate protein 2-hydroxyisobutyrylation and crotonylation, respectively.</text>
</comment>
<feature type="region of interest" description="Disordered" evidence="13">
    <location>
        <begin position="993"/>
        <end position="1174"/>
    </location>
</feature>
<dbReference type="InterPro" id="IPR050603">
    <property type="entry name" value="MYST_HAT"/>
</dbReference>
<sequence length="1174" mass="128968">MADMEFTHSAHLTEDELQQSATNTDEPPEFDPDDDAPAEDDPDAEGEEYDDAEGEDEDAEGEDEDAEGEYEDLDVLPEEAEEDDQEEAVESGDGNAGSEMDAEAEDDEIYDDDDAEGEPDDEAIEQAHTGRGKEIPEEDEGEENEDEDEEGVGAVKLRPGETDDEESEASEGESYHAESEEPSEGEAEWNIAADNEDDDDESENAPANVCIFCKQDEDNDPSHQQCARENKALEGKQTSKSWRCPECQEHSEIEQDESLDELNGIVDADSPPAARRATAPKLARDLLPSQRGAVKPDSHSVFNQLVLDDDPMDGSRVLRKRKTSSAEADEHVVGLRKRRKNTGDSHSIEGAANGANGSNGVEEDSRPRSARSLRLKISTNAPATIIKKTRSTLVVRFRVAPTELKKITSKKPKPSRGGGQRATGSRPVRAAGPSRARRAATPPIAPFASNLSQPFYSFFDKDVDDKGKPYGGILTEAEADTSKTVPTNEDRRRFDEAKQKAEEDWQERLLKMQEEIEVPAKKSKKSQGPASQIECIEFGGWEIDTWYAAPYPEEYSRNRVLFICEFCLKYMNSDYVAWRHKLKCPAKHPPGDEIYRHGSISVFEVDGRKNPVYCQNLCLLAKLFLGSKTLYYDVEPFLFYVLCEYDDLGYHFVGYFSKEKRASSQNNVSCILTLPIHQRKGYGNLLIDFSYLLTRVEGKTGSPEKPLSDMGLVSYRNYWRLIMCRYLLEQCPEDRHVKRGLSIKKISDGTGLTPDDVISALEGLRCLVRDPQTQLYAFRVDIQFCKEYVAKWESKNYVQLDGSVLTWTPYVMGRSNATNFELAPAIHAIAPREEDDEQKTDEAVIAEIVENGKPVAVRVEPEAEPEAEAEADAEAEAETETEAGAEVNGVDQKLEVAPKNEAEADTADTILESTEPNEMALDGASDVGNSNAAMADEIKQAFEQGETSPGVVEGRINQEESKDETNDKESSWVDAYNDIPPTRFVVYPHIHGGRRTTAVRPITTPRPPVARTASVARPKARRPAGGRRSAGPKARSSSSARRKPGGTGRGPGRWPKGTKKSDYGNADSGPGLPPGWLEQRRLEIAAGETMTTQEAAEVLGVSIAGSQGQEMEGHATASPRRVNGNGNGKATARSRSNSSSSNGSSRSHSSSHTTNGEDQGDGDIAMIDSGDVAA</sequence>
<evidence type="ECO:0000256" key="1">
    <source>
        <dbReference type="ARBA" id="ARBA00004123"/>
    </source>
</evidence>
<feature type="compositionally biased region" description="Basic and acidic residues" evidence="13">
    <location>
        <begin position="1"/>
        <end position="14"/>
    </location>
</feature>
<organism evidence="15 16">
    <name type="scientific">Diaporthe australafricana</name>
    <dbReference type="NCBI Taxonomy" id="127596"/>
    <lineage>
        <taxon>Eukaryota</taxon>
        <taxon>Fungi</taxon>
        <taxon>Dikarya</taxon>
        <taxon>Ascomycota</taxon>
        <taxon>Pezizomycotina</taxon>
        <taxon>Sordariomycetes</taxon>
        <taxon>Sordariomycetidae</taxon>
        <taxon>Diaporthales</taxon>
        <taxon>Diaporthaceae</taxon>
        <taxon>Diaporthe</taxon>
    </lineage>
</organism>
<feature type="domain" description="MYST-type HAT" evidence="14">
    <location>
        <begin position="528"/>
        <end position="809"/>
    </location>
</feature>
<evidence type="ECO:0000256" key="10">
    <source>
        <dbReference type="ARBA" id="ARBA00023242"/>
    </source>
</evidence>
<keyword evidence="7" id="KW-0862">Zinc</keyword>
<comment type="catalytic activity">
    <reaction evidence="12">
        <text>L-lysyl-[protein] + acetyl-CoA = N(6)-acetyl-L-lysyl-[protein] + CoA + H(+)</text>
        <dbReference type="Rhea" id="RHEA:45948"/>
        <dbReference type="Rhea" id="RHEA-COMP:9752"/>
        <dbReference type="Rhea" id="RHEA-COMP:10731"/>
        <dbReference type="ChEBI" id="CHEBI:15378"/>
        <dbReference type="ChEBI" id="CHEBI:29969"/>
        <dbReference type="ChEBI" id="CHEBI:57287"/>
        <dbReference type="ChEBI" id="CHEBI:57288"/>
        <dbReference type="ChEBI" id="CHEBI:61930"/>
        <dbReference type="EC" id="2.3.1.48"/>
    </reaction>
</comment>
<name>A0ABR3WUD8_9PEZI</name>
<keyword evidence="4 15" id="KW-0808">Transferase</keyword>
<feature type="compositionally biased region" description="Acidic residues" evidence="13">
    <location>
        <begin position="162"/>
        <end position="171"/>
    </location>
</feature>
<evidence type="ECO:0000256" key="6">
    <source>
        <dbReference type="ARBA" id="ARBA00022771"/>
    </source>
</evidence>
<keyword evidence="6" id="KW-0863">Zinc-finger</keyword>
<feature type="compositionally biased region" description="Acidic residues" evidence="13">
    <location>
        <begin position="100"/>
        <end position="124"/>
    </location>
</feature>
<evidence type="ECO:0000313" key="15">
    <source>
        <dbReference type="EMBL" id="KAL1867294.1"/>
    </source>
</evidence>
<dbReference type="InterPro" id="IPR016181">
    <property type="entry name" value="Acyl_CoA_acyltransferase"/>
</dbReference>
<keyword evidence="5" id="KW-0479">Metal-binding</keyword>
<feature type="region of interest" description="Disordered" evidence="13">
    <location>
        <begin position="307"/>
        <end position="373"/>
    </location>
</feature>
<evidence type="ECO:0000259" key="14">
    <source>
        <dbReference type="PROSITE" id="PS51726"/>
    </source>
</evidence>
<dbReference type="Gene3D" id="3.30.60.60">
    <property type="entry name" value="N-acetyl transferase-like"/>
    <property type="match status" value="1"/>
</dbReference>
<dbReference type="Pfam" id="PF17772">
    <property type="entry name" value="zf-MYST"/>
    <property type="match status" value="1"/>
</dbReference>
<keyword evidence="10 12" id="KW-0539">Nucleus</keyword>
<dbReference type="EC" id="2.3.1.48" evidence="3 12"/>
<evidence type="ECO:0000256" key="5">
    <source>
        <dbReference type="ARBA" id="ARBA00022723"/>
    </source>
</evidence>
<keyword evidence="15" id="KW-0012">Acyltransferase</keyword>
<feature type="region of interest" description="Disordered" evidence="13">
    <location>
        <begin position="405"/>
        <end position="437"/>
    </location>
</feature>
<evidence type="ECO:0000256" key="3">
    <source>
        <dbReference type="ARBA" id="ARBA00013184"/>
    </source>
</evidence>
<evidence type="ECO:0000256" key="12">
    <source>
        <dbReference type="RuleBase" id="RU361211"/>
    </source>
</evidence>
<gene>
    <name evidence="15" type="primary">SAS3</name>
    <name evidence="15" type="ORF">Daus18300_006413</name>
</gene>
<evidence type="ECO:0000256" key="9">
    <source>
        <dbReference type="ARBA" id="ARBA00022990"/>
    </source>
</evidence>
<feature type="compositionally biased region" description="Low complexity" evidence="13">
    <location>
        <begin position="426"/>
        <end position="437"/>
    </location>
</feature>
<comment type="caution">
    <text evidence="15">The sequence shown here is derived from an EMBL/GenBank/DDBJ whole genome shotgun (WGS) entry which is preliminary data.</text>
</comment>
<feature type="compositionally biased region" description="Low complexity" evidence="13">
    <location>
        <begin position="1133"/>
        <end position="1156"/>
    </location>
</feature>
<dbReference type="InterPro" id="IPR002717">
    <property type="entry name" value="HAT_MYST-type"/>
</dbReference>
<dbReference type="PROSITE" id="PS51726">
    <property type="entry name" value="MYST_HAT"/>
    <property type="match status" value="1"/>
</dbReference>
<feature type="compositionally biased region" description="Acidic residues" evidence="13">
    <location>
        <begin position="26"/>
        <end position="90"/>
    </location>
</feature>
<dbReference type="Gene3D" id="3.40.630.30">
    <property type="match status" value="1"/>
</dbReference>
<accession>A0ABR3WUD8</accession>
<feature type="region of interest" description="Disordered" evidence="13">
    <location>
        <begin position="861"/>
        <end position="975"/>
    </location>
</feature>
<comment type="similarity">
    <text evidence="2 12">Belongs to the MYST (SAS/MOZ) family.</text>
</comment>
<evidence type="ECO:0000256" key="11">
    <source>
        <dbReference type="ARBA" id="ARBA00045805"/>
    </source>
</evidence>
<dbReference type="PANTHER" id="PTHR10615">
    <property type="entry name" value="HISTONE ACETYLTRANSFERASE"/>
    <property type="match status" value="1"/>
</dbReference>
<dbReference type="EMBL" id="JAWRVE010000051">
    <property type="protein sequence ID" value="KAL1867294.1"/>
    <property type="molecule type" value="Genomic_DNA"/>
</dbReference>
<comment type="subcellular location">
    <subcellularLocation>
        <location evidence="1 12">Nucleus</location>
    </subcellularLocation>
</comment>
<dbReference type="Proteomes" id="UP001583177">
    <property type="component" value="Unassembled WGS sequence"/>
</dbReference>
<feature type="compositionally biased region" description="Basic and acidic residues" evidence="13">
    <location>
        <begin position="892"/>
        <end position="902"/>
    </location>
</feature>
<evidence type="ECO:0000256" key="8">
    <source>
        <dbReference type="ARBA" id="ARBA00022853"/>
    </source>
</evidence>
<proteinExistence type="inferred from homology"/>
<reference evidence="15 16" key="1">
    <citation type="journal article" date="2024" name="IMA Fungus">
        <title>IMA Genome - F19 : A genome assembly and annotation guide to empower mycologists, including annotated draft genome sequences of Ceratocystis pirilliformis, Diaporthe australafricana, Fusarium ophioides, Paecilomyces lecythidis, and Sporothrix stenoceras.</title>
        <authorList>
            <person name="Aylward J."/>
            <person name="Wilson A.M."/>
            <person name="Visagie C.M."/>
            <person name="Spraker J."/>
            <person name="Barnes I."/>
            <person name="Buitendag C."/>
            <person name="Ceriani C."/>
            <person name="Del Mar Angel L."/>
            <person name="du Plessis D."/>
            <person name="Fuchs T."/>
            <person name="Gasser K."/>
            <person name="Kramer D."/>
            <person name="Li W."/>
            <person name="Munsamy K."/>
            <person name="Piso A."/>
            <person name="Price J.L."/>
            <person name="Sonnekus B."/>
            <person name="Thomas C."/>
            <person name="van der Nest A."/>
            <person name="van Dijk A."/>
            <person name="van Heerden A."/>
            <person name="van Vuuren N."/>
            <person name="Yilmaz N."/>
            <person name="Duong T.A."/>
            <person name="van der Merwe N.A."/>
            <person name="Wingfield M.J."/>
            <person name="Wingfield B.D."/>
        </authorList>
    </citation>
    <scope>NUCLEOTIDE SEQUENCE [LARGE SCALE GENOMIC DNA]</scope>
    <source>
        <strain evidence="15 16">CMW 18300</strain>
    </source>
</reference>
<protein>
    <recommendedName>
        <fullName evidence="3 12">Histone acetyltransferase</fullName>
        <ecNumber evidence="3 12">2.3.1.48</ecNumber>
    </recommendedName>
</protein>
<dbReference type="GO" id="GO:0061733">
    <property type="term" value="F:protein-lysine-acetyltransferase activity"/>
    <property type="evidence" value="ECO:0007669"/>
    <property type="project" value="UniProtKB-EC"/>
</dbReference>
<feature type="compositionally biased region" description="Low complexity" evidence="13">
    <location>
        <begin position="1026"/>
        <end position="1039"/>
    </location>
</feature>
<keyword evidence="8" id="KW-0156">Chromatin regulator</keyword>